<evidence type="ECO:0000256" key="7">
    <source>
        <dbReference type="ARBA" id="ARBA00022729"/>
    </source>
</evidence>
<dbReference type="InterPro" id="IPR009567">
    <property type="entry name" value="SARAF"/>
</dbReference>
<dbReference type="EMBL" id="JADGJQ010000023">
    <property type="protein sequence ID" value="KAJ3178960.1"/>
    <property type="molecule type" value="Genomic_DNA"/>
</dbReference>
<evidence type="ECO:0000256" key="1">
    <source>
        <dbReference type="ARBA" id="ARBA00004115"/>
    </source>
</evidence>
<name>A0AAD5TLU2_9FUNG</name>
<comment type="caution">
    <text evidence="15">The sequence shown here is derived from an EMBL/GenBank/DDBJ whole genome shotgun (WGS) entry which is preliminary data.</text>
</comment>
<keyword evidence="10" id="KW-1133">Transmembrane helix</keyword>
<keyword evidence="4" id="KW-0813">Transport</keyword>
<evidence type="ECO:0000256" key="2">
    <source>
        <dbReference type="ARBA" id="ARBA00006833"/>
    </source>
</evidence>
<keyword evidence="5" id="KW-0109">Calcium transport</keyword>
<feature type="region of interest" description="Disordered" evidence="14">
    <location>
        <begin position="104"/>
        <end position="128"/>
    </location>
</feature>
<reference evidence="15" key="1">
    <citation type="submission" date="2020-05" db="EMBL/GenBank/DDBJ databases">
        <title>Phylogenomic resolution of chytrid fungi.</title>
        <authorList>
            <person name="Stajich J.E."/>
            <person name="Amses K."/>
            <person name="Simmons R."/>
            <person name="Seto K."/>
            <person name="Myers J."/>
            <person name="Bonds A."/>
            <person name="Quandt C.A."/>
            <person name="Barry K."/>
            <person name="Liu P."/>
            <person name="Grigoriev I."/>
            <person name="Longcore J.E."/>
            <person name="James T.Y."/>
        </authorList>
    </citation>
    <scope>NUCLEOTIDE SEQUENCE</scope>
    <source>
        <strain evidence="15">JEL0379</strain>
    </source>
</reference>
<keyword evidence="16" id="KW-1185">Reference proteome</keyword>
<evidence type="ECO:0000256" key="3">
    <source>
        <dbReference type="ARBA" id="ARBA00016584"/>
    </source>
</evidence>
<evidence type="ECO:0000256" key="13">
    <source>
        <dbReference type="ARBA" id="ARBA00031116"/>
    </source>
</evidence>
<protein>
    <recommendedName>
        <fullName evidence="3">Store-operated calcium entry-associated regulatory factor</fullName>
    </recommendedName>
    <alternativeName>
        <fullName evidence="13">Transmembrane protein 66</fullName>
    </alternativeName>
</protein>
<evidence type="ECO:0000256" key="8">
    <source>
        <dbReference type="ARBA" id="ARBA00022824"/>
    </source>
</evidence>
<dbReference type="PANTHER" id="PTHR15929">
    <property type="entry name" value="STORE-OPERATED CALCIUM ENTRY-ASSOCIATED REGULATORY FACTOR"/>
    <property type="match status" value="1"/>
</dbReference>
<evidence type="ECO:0000256" key="11">
    <source>
        <dbReference type="ARBA" id="ARBA00023065"/>
    </source>
</evidence>
<keyword evidence="11" id="KW-0406">Ion transport</keyword>
<evidence type="ECO:0000256" key="4">
    <source>
        <dbReference type="ARBA" id="ARBA00022448"/>
    </source>
</evidence>
<evidence type="ECO:0000256" key="5">
    <source>
        <dbReference type="ARBA" id="ARBA00022568"/>
    </source>
</evidence>
<accession>A0AAD5TLU2</accession>
<evidence type="ECO:0000256" key="10">
    <source>
        <dbReference type="ARBA" id="ARBA00022989"/>
    </source>
</evidence>
<keyword evidence="9" id="KW-0106">Calcium</keyword>
<sequence>MTDIEALTLYKGRKTTGRRNNPVPQFKCVGGDACRDAQPDVIQCRVTGLNGREPQWRCEAELQDLYKFGTTEVICEGYDYAEDPYVFAGSCGVEYTLHRTPKWFEAQQPQQPQRGTKGKGAGASSYRDRARGAASAGQGIIDEGLIPWIKSLLPFGLGALLPGRTLLSWIPGANRFPFSLLFGTSATHGSNYFSTDDCTLEM</sequence>
<keyword evidence="7" id="KW-0732">Signal</keyword>
<dbReference type="GO" id="GO:2001256">
    <property type="term" value="P:regulation of store-operated calcium entry"/>
    <property type="evidence" value="ECO:0007669"/>
    <property type="project" value="InterPro"/>
</dbReference>
<gene>
    <name evidence="15" type="primary">TMEM66</name>
    <name evidence="15" type="ORF">HDU87_003229</name>
</gene>
<comment type="subcellular location">
    <subcellularLocation>
        <location evidence="1">Endoplasmic reticulum membrane</location>
        <topology evidence="1">Single-pass type I membrane protein</topology>
    </subcellularLocation>
</comment>
<dbReference type="Pfam" id="PF06682">
    <property type="entry name" value="SARAF"/>
    <property type="match status" value="1"/>
</dbReference>
<organism evidence="15 16">
    <name type="scientific">Geranomyces variabilis</name>
    <dbReference type="NCBI Taxonomy" id="109894"/>
    <lineage>
        <taxon>Eukaryota</taxon>
        <taxon>Fungi</taxon>
        <taxon>Fungi incertae sedis</taxon>
        <taxon>Chytridiomycota</taxon>
        <taxon>Chytridiomycota incertae sedis</taxon>
        <taxon>Chytridiomycetes</taxon>
        <taxon>Spizellomycetales</taxon>
        <taxon>Powellomycetaceae</taxon>
        <taxon>Geranomyces</taxon>
    </lineage>
</organism>
<dbReference type="GO" id="GO:0006816">
    <property type="term" value="P:calcium ion transport"/>
    <property type="evidence" value="ECO:0007669"/>
    <property type="project" value="UniProtKB-KW"/>
</dbReference>
<evidence type="ECO:0000313" key="16">
    <source>
        <dbReference type="Proteomes" id="UP001212152"/>
    </source>
</evidence>
<dbReference type="Proteomes" id="UP001212152">
    <property type="component" value="Unassembled WGS sequence"/>
</dbReference>
<comment type="similarity">
    <text evidence="2">Belongs to the SARAF family.</text>
</comment>
<evidence type="ECO:0000256" key="9">
    <source>
        <dbReference type="ARBA" id="ARBA00022837"/>
    </source>
</evidence>
<dbReference type="PANTHER" id="PTHR15929:SF0">
    <property type="entry name" value="STORE-OPERATED CALCIUM ENTRY-ASSOCIATED REGULATORY FACTOR"/>
    <property type="match status" value="1"/>
</dbReference>
<keyword evidence="8" id="KW-0256">Endoplasmic reticulum</keyword>
<evidence type="ECO:0000256" key="14">
    <source>
        <dbReference type="SAM" id="MobiDB-lite"/>
    </source>
</evidence>
<keyword evidence="6" id="KW-0812">Transmembrane</keyword>
<evidence type="ECO:0000256" key="12">
    <source>
        <dbReference type="ARBA" id="ARBA00023136"/>
    </source>
</evidence>
<dbReference type="AlphaFoldDB" id="A0AAD5TLU2"/>
<keyword evidence="12" id="KW-0472">Membrane</keyword>
<evidence type="ECO:0000313" key="15">
    <source>
        <dbReference type="EMBL" id="KAJ3178960.1"/>
    </source>
</evidence>
<proteinExistence type="inferred from homology"/>
<evidence type="ECO:0000256" key="6">
    <source>
        <dbReference type="ARBA" id="ARBA00022692"/>
    </source>
</evidence>
<dbReference type="GO" id="GO:0005789">
    <property type="term" value="C:endoplasmic reticulum membrane"/>
    <property type="evidence" value="ECO:0007669"/>
    <property type="project" value="UniProtKB-SubCell"/>
</dbReference>